<proteinExistence type="predicted"/>
<dbReference type="AlphaFoldDB" id="A0AAD4GLQ6"/>
<dbReference type="Proteomes" id="UP001194468">
    <property type="component" value="Unassembled WGS sequence"/>
</dbReference>
<name>A0AAD4GLQ6_BOLED</name>
<reference evidence="1" key="1">
    <citation type="submission" date="2019-10" db="EMBL/GenBank/DDBJ databases">
        <authorList>
            <consortium name="DOE Joint Genome Institute"/>
            <person name="Kuo A."/>
            <person name="Miyauchi S."/>
            <person name="Kiss E."/>
            <person name="Drula E."/>
            <person name="Kohler A."/>
            <person name="Sanchez-Garcia M."/>
            <person name="Andreopoulos B."/>
            <person name="Barry K.W."/>
            <person name="Bonito G."/>
            <person name="Buee M."/>
            <person name="Carver A."/>
            <person name="Chen C."/>
            <person name="Cichocki N."/>
            <person name="Clum A."/>
            <person name="Culley D."/>
            <person name="Crous P.W."/>
            <person name="Fauchery L."/>
            <person name="Girlanda M."/>
            <person name="Hayes R."/>
            <person name="Keri Z."/>
            <person name="LaButti K."/>
            <person name="Lipzen A."/>
            <person name="Lombard V."/>
            <person name="Magnuson J."/>
            <person name="Maillard F."/>
            <person name="Morin E."/>
            <person name="Murat C."/>
            <person name="Nolan M."/>
            <person name="Ohm R."/>
            <person name="Pangilinan J."/>
            <person name="Pereira M."/>
            <person name="Perotto S."/>
            <person name="Peter M."/>
            <person name="Riley R."/>
            <person name="Sitrit Y."/>
            <person name="Stielow B."/>
            <person name="Szollosi G."/>
            <person name="Zifcakova L."/>
            <person name="Stursova M."/>
            <person name="Spatafora J.W."/>
            <person name="Tedersoo L."/>
            <person name="Vaario L.-M."/>
            <person name="Yamada A."/>
            <person name="Yan M."/>
            <person name="Wang P."/>
            <person name="Xu J."/>
            <person name="Bruns T."/>
            <person name="Baldrian P."/>
            <person name="Vilgalys R."/>
            <person name="Henrissat B."/>
            <person name="Grigoriev I.V."/>
            <person name="Hibbett D."/>
            <person name="Nagy L.G."/>
            <person name="Martin F.M."/>
        </authorList>
    </citation>
    <scope>NUCLEOTIDE SEQUENCE</scope>
    <source>
        <strain evidence="1">BED1</strain>
    </source>
</reference>
<evidence type="ECO:0000313" key="2">
    <source>
        <dbReference type="Proteomes" id="UP001194468"/>
    </source>
</evidence>
<comment type="caution">
    <text evidence="1">The sequence shown here is derived from an EMBL/GenBank/DDBJ whole genome shotgun (WGS) entry which is preliminary data.</text>
</comment>
<gene>
    <name evidence="1" type="ORF">L210DRAFT_2376956</name>
</gene>
<protein>
    <submittedName>
        <fullName evidence="1">Uncharacterized protein</fullName>
    </submittedName>
</protein>
<organism evidence="1 2">
    <name type="scientific">Boletus edulis BED1</name>
    <dbReference type="NCBI Taxonomy" id="1328754"/>
    <lineage>
        <taxon>Eukaryota</taxon>
        <taxon>Fungi</taxon>
        <taxon>Dikarya</taxon>
        <taxon>Basidiomycota</taxon>
        <taxon>Agaricomycotina</taxon>
        <taxon>Agaricomycetes</taxon>
        <taxon>Agaricomycetidae</taxon>
        <taxon>Boletales</taxon>
        <taxon>Boletineae</taxon>
        <taxon>Boletaceae</taxon>
        <taxon>Boletoideae</taxon>
        <taxon>Boletus</taxon>
    </lineage>
</organism>
<sequence>MSDPPSSCVPATFQTPNGEDAVAPKQLLEFLRSLIQKSARDVNTPVHDKPSWVTMISGLADQVYGYFPYFSSIKQSTTNERITLTHVSLDVLDHASHQSRPIWYDMDDLVKKLFVRLLALCVSAESWLDATNTSLADHLDPTTLYSKATNILVHILVQLLASPFQREISQRILAHSLLRDVLDLTQDILNTPQDEFPLDIRLYSAPHLRRAPSNKVDTPPA</sequence>
<keyword evidence="2" id="KW-1185">Reference proteome</keyword>
<reference evidence="1" key="2">
    <citation type="journal article" date="2020" name="Nat. Commun.">
        <title>Large-scale genome sequencing of mycorrhizal fungi provides insights into the early evolution of symbiotic traits.</title>
        <authorList>
            <person name="Miyauchi S."/>
            <person name="Kiss E."/>
            <person name="Kuo A."/>
            <person name="Drula E."/>
            <person name="Kohler A."/>
            <person name="Sanchez-Garcia M."/>
            <person name="Morin E."/>
            <person name="Andreopoulos B."/>
            <person name="Barry K.W."/>
            <person name="Bonito G."/>
            <person name="Buee M."/>
            <person name="Carver A."/>
            <person name="Chen C."/>
            <person name="Cichocki N."/>
            <person name="Clum A."/>
            <person name="Culley D."/>
            <person name="Crous P.W."/>
            <person name="Fauchery L."/>
            <person name="Girlanda M."/>
            <person name="Hayes R.D."/>
            <person name="Keri Z."/>
            <person name="LaButti K."/>
            <person name="Lipzen A."/>
            <person name="Lombard V."/>
            <person name="Magnuson J."/>
            <person name="Maillard F."/>
            <person name="Murat C."/>
            <person name="Nolan M."/>
            <person name="Ohm R.A."/>
            <person name="Pangilinan J."/>
            <person name="Pereira M.F."/>
            <person name="Perotto S."/>
            <person name="Peter M."/>
            <person name="Pfister S."/>
            <person name="Riley R."/>
            <person name="Sitrit Y."/>
            <person name="Stielow J.B."/>
            <person name="Szollosi G."/>
            <person name="Zifcakova L."/>
            <person name="Stursova M."/>
            <person name="Spatafora J.W."/>
            <person name="Tedersoo L."/>
            <person name="Vaario L.M."/>
            <person name="Yamada A."/>
            <person name="Yan M."/>
            <person name="Wang P."/>
            <person name="Xu J."/>
            <person name="Bruns T."/>
            <person name="Baldrian P."/>
            <person name="Vilgalys R."/>
            <person name="Dunand C."/>
            <person name="Henrissat B."/>
            <person name="Grigoriev I.V."/>
            <person name="Hibbett D."/>
            <person name="Nagy L.G."/>
            <person name="Martin F.M."/>
        </authorList>
    </citation>
    <scope>NUCLEOTIDE SEQUENCE</scope>
    <source>
        <strain evidence="1">BED1</strain>
    </source>
</reference>
<dbReference type="EMBL" id="WHUW01000002">
    <property type="protein sequence ID" value="KAF8450248.1"/>
    <property type="molecule type" value="Genomic_DNA"/>
</dbReference>
<accession>A0AAD4GLQ6</accession>
<evidence type="ECO:0000313" key="1">
    <source>
        <dbReference type="EMBL" id="KAF8450248.1"/>
    </source>
</evidence>